<dbReference type="SUPFAM" id="SSF53383">
    <property type="entry name" value="PLP-dependent transferases"/>
    <property type="match status" value="1"/>
</dbReference>
<feature type="domain" description="Aminotransferase class V" evidence="1">
    <location>
        <begin position="1"/>
        <end position="79"/>
    </location>
</feature>
<dbReference type="InterPro" id="IPR015421">
    <property type="entry name" value="PyrdxlP-dep_Trfase_major"/>
</dbReference>
<dbReference type="InterPro" id="IPR015424">
    <property type="entry name" value="PyrdxlP-dep_Trfase"/>
</dbReference>
<name>A0ABN9LHD5_9NEOB</name>
<evidence type="ECO:0000259" key="1">
    <source>
        <dbReference type="Pfam" id="PF00266"/>
    </source>
</evidence>
<sequence>MQPWLGGGKMISQVSFDGFKLQPIPYCLEAGTPNIAGVIGFSAALTWLETFDLHQAESWSKQLASIAEKELAKRTGFRSFS</sequence>
<evidence type="ECO:0000313" key="3">
    <source>
        <dbReference type="Proteomes" id="UP001176940"/>
    </source>
</evidence>
<evidence type="ECO:0000313" key="2">
    <source>
        <dbReference type="EMBL" id="CAJ0939253.1"/>
    </source>
</evidence>
<gene>
    <name evidence="2" type="ORF">RIMI_LOCUS7975216</name>
</gene>
<dbReference type="InterPro" id="IPR015422">
    <property type="entry name" value="PyrdxlP-dep_Trfase_small"/>
</dbReference>
<dbReference type="Gene3D" id="3.90.1150.10">
    <property type="entry name" value="Aspartate Aminotransferase, domain 1"/>
    <property type="match status" value="1"/>
</dbReference>
<dbReference type="Proteomes" id="UP001176940">
    <property type="component" value="Unassembled WGS sequence"/>
</dbReference>
<comment type="caution">
    <text evidence="2">The sequence shown here is derived from an EMBL/GenBank/DDBJ whole genome shotgun (WGS) entry which is preliminary data.</text>
</comment>
<accession>A0ABN9LHD5</accession>
<dbReference type="InterPro" id="IPR000192">
    <property type="entry name" value="Aminotrans_V_dom"/>
</dbReference>
<organism evidence="2 3">
    <name type="scientific">Ranitomeya imitator</name>
    <name type="common">mimic poison frog</name>
    <dbReference type="NCBI Taxonomy" id="111125"/>
    <lineage>
        <taxon>Eukaryota</taxon>
        <taxon>Metazoa</taxon>
        <taxon>Chordata</taxon>
        <taxon>Craniata</taxon>
        <taxon>Vertebrata</taxon>
        <taxon>Euteleostomi</taxon>
        <taxon>Amphibia</taxon>
        <taxon>Batrachia</taxon>
        <taxon>Anura</taxon>
        <taxon>Neobatrachia</taxon>
        <taxon>Hyloidea</taxon>
        <taxon>Dendrobatidae</taxon>
        <taxon>Dendrobatinae</taxon>
        <taxon>Ranitomeya</taxon>
    </lineage>
</organism>
<dbReference type="Pfam" id="PF00266">
    <property type="entry name" value="Aminotran_5"/>
    <property type="match status" value="1"/>
</dbReference>
<reference evidence="2" key="1">
    <citation type="submission" date="2023-07" db="EMBL/GenBank/DDBJ databases">
        <authorList>
            <person name="Stuckert A."/>
        </authorList>
    </citation>
    <scope>NUCLEOTIDE SEQUENCE</scope>
</reference>
<protein>
    <recommendedName>
        <fullName evidence="1">Aminotransferase class V domain-containing protein</fullName>
    </recommendedName>
</protein>
<proteinExistence type="predicted"/>
<keyword evidence="3" id="KW-1185">Reference proteome</keyword>
<dbReference type="Gene3D" id="3.40.640.10">
    <property type="entry name" value="Type I PLP-dependent aspartate aminotransferase-like (Major domain)"/>
    <property type="match status" value="1"/>
</dbReference>
<dbReference type="EMBL" id="CAUEEQ010015490">
    <property type="protein sequence ID" value="CAJ0939253.1"/>
    <property type="molecule type" value="Genomic_DNA"/>
</dbReference>